<gene>
    <name evidence="4" type="ORF">ACJMK2_006589</name>
</gene>
<feature type="signal peptide" evidence="2">
    <location>
        <begin position="1"/>
        <end position="21"/>
    </location>
</feature>
<feature type="chain" id="PRO_5044765138" description="Plastocyanin-like domain-containing protein" evidence="2">
    <location>
        <begin position="22"/>
        <end position="1021"/>
    </location>
</feature>
<feature type="domain" description="Plastocyanin-like" evidence="3">
    <location>
        <begin position="92"/>
        <end position="199"/>
    </location>
</feature>
<dbReference type="EMBL" id="JBJQND010000010">
    <property type="protein sequence ID" value="KAL3864947.1"/>
    <property type="molecule type" value="Genomic_DNA"/>
</dbReference>
<organism evidence="4 5">
    <name type="scientific">Sinanodonta woodiana</name>
    <name type="common">Chinese pond mussel</name>
    <name type="synonym">Anodonta woodiana</name>
    <dbReference type="NCBI Taxonomy" id="1069815"/>
    <lineage>
        <taxon>Eukaryota</taxon>
        <taxon>Metazoa</taxon>
        <taxon>Spiralia</taxon>
        <taxon>Lophotrochozoa</taxon>
        <taxon>Mollusca</taxon>
        <taxon>Bivalvia</taxon>
        <taxon>Autobranchia</taxon>
        <taxon>Heteroconchia</taxon>
        <taxon>Palaeoheterodonta</taxon>
        <taxon>Unionida</taxon>
        <taxon>Unionoidea</taxon>
        <taxon>Unionidae</taxon>
        <taxon>Unioninae</taxon>
        <taxon>Sinanodonta</taxon>
    </lineage>
</organism>
<evidence type="ECO:0000259" key="3">
    <source>
        <dbReference type="Pfam" id="PF07732"/>
    </source>
</evidence>
<comment type="caution">
    <text evidence="4">The sequence shown here is derived from an EMBL/GenBank/DDBJ whole genome shotgun (WGS) entry which is preliminary data.</text>
</comment>
<sequence length="1021" mass="115530">MICQGSIVILLVASAILSVIGEHRVYYLASVEVDWDYAPSGKSLIYPNSPNSRAYLSSEPGYIGHTYKKVIFREYEDNTFTTMKNHLDYLGFLGPIIEAELGDTIVVHFWNNATRKYSIHPHDLHYSKSNEGSFYGKEHHSARASGAFVEPGSNFTYYWNVTSGPRDVDPDCVSSLYYSDVNMYKDVNSGLVGFILVCKKGIIGRNTTKINNQFIFPAVFDENSSWYIENNMALRNVNQARAEDADFKESNRMHSINGFAFGNGPMFNFCIGDNITWHIGTMGENRGVKTIRIHGHSFVLDGHRLDVIPVVSGETIAAQMLMTELGQWLIRTQSMDNFNIGLELIMKINKCSGKHFPKPVYGKMRRYFIKIEEVEWNYASDGNQFDSENSLTTEGSNSYLYFSKENGRIGGKYKKALYVEYTDSTFKRKKRRTNEYGLMGPLLGADVGDTVKVVLLNDASRPYSIHPQGVRFDKFNEGYSYNDSSDDPTYDFVEPGKQKTFFWTIPEYLEPMEKDEVCFLRYYTSAVDYVRDFHSGLIGPILICKKGTFDTQEEKRRFVLMFSIMDENKSWYLQDNIKLFSNPSTYNISSPDFVRSNQMHCINGYMYGNVQRLVVFPGKEYKFHVMSLGSSTDIHTIYIHGRVMNVNGQTFTAYAIPPGTTATLNVNFHSDSDVGNKWALVDRVMPHLSAGVSALVIVNAVEDKPAPVSLQEKTYYIAAEEIFWDYSHGELPNGCNTSTCYKKAVFRQYDDKDFMVKSRGNDEVGLFGPSILIEAGQKVEIVFKNMASRSYSFHAQGLQVTKENEGANYGADMETVEVAPGQVFNYILRIPETIGPSANDASCVLYPFYSAVDQERDLNSGLYGVFIICKKDTILFDTRNDGVVRSTSFILGTIDESRSWYFTPGNNSGSHVYNVINGYSPEGFPGQNFTGDEKYEFRFHSIGDRLHSLHFHGNTFDIFPIGSRQRDRITLYPGTSKTVQISNPQTGSWQIRGLTYDGVLNNVKIMFNFGKGLRAESGFKG</sequence>
<evidence type="ECO:0000313" key="4">
    <source>
        <dbReference type="EMBL" id="KAL3864947.1"/>
    </source>
</evidence>
<dbReference type="PANTHER" id="PTHR11709">
    <property type="entry name" value="MULTI-COPPER OXIDASE"/>
    <property type="match status" value="1"/>
</dbReference>
<evidence type="ECO:0000256" key="2">
    <source>
        <dbReference type="SAM" id="SignalP"/>
    </source>
</evidence>
<keyword evidence="2" id="KW-0732">Signal</keyword>
<comment type="similarity">
    <text evidence="1">Belongs to the multicopper oxidase family.</text>
</comment>
<dbReference type="InterPro" id="IPR008972">
    <property type="entry name" value="Cupredoxin"/>
</dbReference>
<dbReference type="Gene3D" id="2.60.40.420">
    <property type="entry name" value="Cupredoxins - blue copper proteins"/>
    <property type="match status" value="5"/>
</dbReference>
<protein>
    <recommendedName>
        <fullName evidence="3">Plastocyanin-like domain-containing protein</fullName>
    </recommendedName>
</protein>
<name>A0ABD3VTL8_SINWO</name>
<dbReference type="SUPFAM" id="SSF49503">
    <property type="entry name" value="Cupredoxins"/>
    <property type="match status" value="6"/>
</dbReference>
<dbReference type="FunFam" id="2.60.40.420:FF:000028">
    <property type="entry name" value="Ceruloplasmin"/>
    <property type="match status" value="2"/>
</dbReference>
<dbReference type="Proteomes" id="UP001634394">
    <property type="component" value="Unassembled WGS sequence"/>
</dbReference>
<evidence type="ECO:0000256" key="1">
    <source>
        <dbReference type="ARBA" id="ARBA00010609"/>
    </source>
</evidence>
<dbReference type="InterPro" id="IPR045087">
    <property type="entry name" value="Cu-oxidase_fam"/>
</dbReference>
<reference evidence="4 5" key="1">
    <citation type="submission" date="2024-11" db="EMBL/GenBank/DDBJ databases">
        <title>Chromosome-level genome assembly of the freshwater bivalve Anodonta woodiana.</title>
        <authorList>
            <person name="Chen X."/>
        </authorList>
    </citation>
    <scope>NUCLEOTIDE SEQUENCE [LARGE SCALE GENOMIC DNA]</scope>
    <source>
        <strain evidence="4">MN2024</strain>
        <tissue evidence="4">Gills</tissue>
    </source>
</reference>
<feature type="domain" description="Plastocyanin-like" evidence="3">
    <location>
        <begin position="766"/>
        <end position="871"/>
    </location>
</feature>
<accession>A0ABD3VTL8</accession>
<dbReference type="AlphaFoldDB" id="A0ABD3VTL8"/>
<dbReference type="InterPro" id="IPR011707">
    <property type="entry name" value="Cu-oxidase-like_N"/>
</dbReference>
<keyword evidence="5" id="KW-1185">Reference proteome</keyword>
<proteinExistence type="inferred from homology"/>
<dbReference type="Pfam" id="PF07732">
    <property type="entry name" value="Cu-oxidase_3"/>
    <property type="match status" value="2"/>
</dbReference>
<dbReference type="PANTHER" id="PTHR11709:SF504">
    <property type="entry name" value="PLASTOCYANIN-LIKE DOMAIN-CONTAINING PROTEIN"/>
    <property type="match status" value="1"/>
</dbReference>
<evidence type="ECO:0000313" key="5">
    <source>
        <dbReference type="Proteomes" id="UP001634394"/>
    </source>
</evidence>